<keyword evidence="3" id="KW-1185">Reference proteome</keyword>
<dbReference type="AlphaFoldDB" id="A0A9P7E1P0"/>
<organism evidence="2 3">
    <name type="scientific">Suillus subaureus</name>
    <dbReference type="NCBI Taxonomy" id="48587"/>
    <lineage>
        <taxon>Eukaryota</taxon>
        <taxon>Fungi</taxon>
        <taxon>Dikarya</taxon>
        <taxon>Basidiomycota</taxon>
        <taxon>Agaricomycotina</taxon>
        <taxon>Agaricomycetes</taxon>
        <taxon>Agaricomycetidae</taxon>
        <taxon>Boletales</taxon>
        <taxon>Suillineae</taxon>
        <taxon>Suillaceae</taxon>
        <taxon>Suillus</taxon>
    </lineage>
</organism>
<name>A0A9P7E1P0_9AGAM</name>
<comment type="caution">
    <text evidence="2">The sequence shown here is derived from an EMBL/GenBank/DDBJ whole genome shotgun (WGS) entry which is preliminary data.</text>
</comment>
<dbReference type="OrthoDB" id="99432at2759"/>
<evidence type="ECO:0000313" key="2">
    <source>
        <dbReference type="EMBL" id="KAG1809106.1"/>
    </source>
</evidence>
<protein>
    <submittedName>
        <fullName evidence="2">Uncharacterized protein</fullName>
    </submittedName>
</protein>
<proteinExistence type="predicted"/>
<sequence>MRIAPPDLLQTQLLAQGQQLHDTNAVTEKLWTQLFDLQMRLFDVECEHDLTQLHLEMMQMHQPPPNKAAPKTCHQHKPKPKQVDYTYYPDGDQNVIWHSDPETPASDASDHPPGSPQYTHPTPPPFNSIPSPQFAHHC</sequence>
<dbReference type="Proteomes" id="UP000807769">
    <property type="component" value="Unassembled WGS sequence"/>
</dbReference>
<feature type="region of interest" description="Disordered" evidence="1">
    <location>
        <begin position="61"/>
        <end position="138"/>
    </location>
</feature>
<dbReference type="EMBL" id="JABBWG010000035">
    <property type="protein sequence ID" value="KAG1809106.1"/>
    <property type="molecule type" value="Genomic_DNA"/>
</dbReference>
<gene>
    <name evidence="2" type="ORF">BJ212DRAFT_1484604</name>
</gene>
<dbReference type="RefSeq" id="XP_041189015.1">
    <property type="nucleotide sequence ID" value="XM_041340823.1"/>
</dbReference>
<evidence type="ECO:0000313" key="3">
    <source>
        <dbReference type="Proteomes" id="UP000807769"/>
    </source>
</evidence>
<evidence type="ECO:0000256" key="1">
    <source>
        <dbReference type="SAM" id="MobiDB-lite"/>
    </source>
</evidence>
<dbReference type="GeneID" id="64634839"/>
<reference evidence="2" key="1">
    <citation type="journal article" date="2020" name="New Phytol.">
        <title>Comparative genomics reveals dynamic genome evolution in host specialist ectomycorrhizal fungi.</title>
        <authorList>
            <person name="Lofgren L.A."/>
            <person name="Nguyen N.H."/>
            <person name="Vilgalys R."/>
            <person name="Ruytinx J."/>
            <person name="Liao H.L."/>
            <person name="Branco S."/>
            <person name="Kuo A."/>
            <person name="LaButti K."/>
            <person name="Lipzen A."/>
            <person name="Andreopoulos W."/>
            <person name="Pangilinan J."/>
            <person name="Riley R."/>
            <person name="Hundley H."/>
            <person name="Na H."/>
            <person name="Barry K."/>
            <person name="Grigoriev I.V."/>
            <person name="Stajich J.E."/>
            <person name="Kennedy P.G."/>
        </authorList>
    </citation>
    <scope>NUCLEOTIDE SEQUENCE</scope>
    <source>
        <strain evidence="2">MN1</strain>
    </source>
</reference>
<accession>A0A9P7E1P0</accession>